<feature type="region of interest" description="Disordered" evidence="1">
    <location>
        <begin position="203"/>
        <end position="224"/>
    </location>
</feature>
<reference evidence="2" key="1">
    <citation type="submission" date="2021-05" db="EMBL/GenBank/DDBJ databases">
        <authorList>
            <person name="Tigano A."/>
        </authorList>
    </citation>
    <scope>NUCLEOTIDE SEQUENCE</scope>
</reference>
<dbReference type="EMBL" id="CAJRST010012224">
    <property type="protein sequence ID" value="CAG5928430.1"/>
    <property type="molecule type" value="Genomic_DNA"/>
</dbReference>
<dbReference type="AlphaFoldDB" id="A0A8S4B7F4"/>
<evidence type="ECO:0000313" key="2">
    <source>
        <dbReference type="EMBL" id="CAG5928430.1"/>
    </source>
</evidence>
<evidence type="ECO:0000256" key="1">
    <source>
        <dbReference type="SAM" id="MobiDB-lite"/>
    </source>
</evidence>
<sequence length="431" mass="47925">MDELRGKTLRATIRPGGTDSVLGLTLIRSLFSGPSPSFVSPYQEMNFDLWPGLPGAVLQTRGHPALPAQPLPQVCRPRLPGQRRLTPKRAPSPPKRVRAGPGHRPAPGLLPLFGLQRNLLVENIIDIYRQQEHSRYPAERGPTLPDTGGCPKLEPVRIVGNVRPCAPCRLLNRKPEQPTCEEHGEEKINIYCLSCQTHVQSVRPPQTLPGGTPQPRLPLTEDGGGSGVLSSSWLRLTFRRRPPALTQPLSHSSEIQMSPGESCRFSERSLTAKSLLLLLTVVSVQENGRSQREHLAGGFSRLTARKQELVDFITRQQDQRLGRLRSLIGRYGNRLEAAITLVESTLQSMEEPHVCVFIQNATATLEKMAAMARSCDEERLELDPDGFSLHTEHAADTWDTRKRSQKWILASDIKSSRTDEMSSDTFVTFES</sequence>
<accession>A0A8S4B7F4</accession>
<protein>
    <submittedName>
        <fullName evidence="2">(Atlantic silverside) hypothetical protein</fullName>
    </submittedName>
</protein>
<dbReference type="Gene3D" id="4.10.240.20">
    <property type="match status" value="1"/>
</dbReference>
<dbReference type="OrthoDB" id="5351233at2759"/>
<feature type="compositionally biased region" description="Low complexity" evidence="1">
    <location>
        <begin position="203"/>
        <end position="214"/>
    </location>
</feature>
<feature type="region of interest" description="Disordered" evidence="1">
    <location>
        <begin position="67"/>
        <end position="105"/>
    </location>
</feature>
<gene>
    <name evidence="2" type="ORF">MMEN_LOCUS12080</name>
</gene>
<name>A0A8S4B7F4_9TELE</name>
<proteinExistence type="predicted"/>
<evidence type="ECO:0000313" key="3">
    <source>
        <dbReference type="Proteomes" id="UP000677803"/>
    </source>
</evidence>
<keyword evidence="3" id="KW-1185">Reference proteome</keyword>
<comment type="caution">
    <text evidence="2">The sequence shown here is derived from an EMBL/GenBank/DDBJ whole genome shotgun (WGS) entry which is preliminary data.</text>
</comment>
<dbReference type="Gene3D" id="1.20.5.170">
    <property type="match status" value="1"/>
</dbReference>
<dbReference type="Proteomes" id="UP000677803">
    <property type="component" value="Unassembled WGS sequence"/>
</dbReference>
<organism evidence="2 3">
    <name type="scientific">Menidia menidia</name>
    <name type="common">Atlantic silverside</name>
    <dbReference type="NCBI Taxonomy" id="238744"/>
    <lineage>
        <taxon>Eukaryota</taxon>
        <taxon>Metazoa</taxon>
        <taxon>Chordata</taxon>
        <taxon>Craniata</taxon>
        <taxon>Vertebrata</taxon>
        <taxon>Euteleostomi</taxon>
        <taxon>Actinopterygii</taxon>
        <taxon>Neopterygii</taxon>
        <taxon>Teleostei</taxon>
        <taxon>Neoteleostei</taxon>
        <taxon>Acanthomorphata</taxon>
        <taxon>Ovalentaria</taxon>
        <taxon>Atherinomorphae</taxon>
        <taxon>Atheriniformes</taxon>
        <taxon>Atherinopsidae</taxon>
        <taxon>Menidiinae</taxon>
        <taxon>Menidia</taxon>
    </lineage>
</organism>